<dbReference type="InterPro" id="IPR037294">
    <property type="entry name" value="ABC_BtuC-like"/>
</dbReference>
<evidence type="ECO:0000256" key="5">
    <source>
        <dbReference type="ARBA" id="ARBA00022692"/>
    </source>
</evidence>
<keyword evidence="5 8" id="KW-0812">Transmembrane</keyword>
<dbReference type="GO" id="GO:0033214">
    <property type="term" value="P:siderophore-iron import into cell"/>
    <property type="evidence" value="ECO:0007669"/>
    <property type="project" value="TreeGrafter"/>
</dbReference>
<dbReference type="Pfam" id="PF01032">
    <property type="entry name" value="FecCD"/>
    <property type="match status" value="1"/>
</dbReference>
<feature type="transmembrane region" description="Helical" evidence="8">
    <location>
        <begin position="12"/>
        <end position="33"/>
    </location>
</feature>
<evidence type="ECO:0000256" key="3">
    <source>
        <dbReference type="ARBA" id="ARBA00022448"/>
    </source>
</evidence>
<evidence type="ECO:0000256" key="8">
    <source>
        <dbReference type="SAM" id="Phobius"/>
    </source>
</evidence>
<keyword evidence="10" id="KW-1185">Reference proteome</keyword>
<feature type="transmembrane region" description="Helical" evidence="8">
    <location>
        <begin position="304"/>
        <end position="326"/>
    </location>
</feature>
<dbReference type="OrthoDB" id="9811721at2"/>
<comment type="similarity">
    <text evidence="2">Belongs to the binding-protein-dependent transport system permease family. FecCD subfamily.</text>
</comment>
<dbReference type="AlphaFoldDB" id="A0A559IVQ9"/>
<comment type="caution">
    <text evidence="9">The sequence shown here is derived from an EMBL/GenBank/DDBJ whole genome shotgun (WGS) entry which is preliminary data.</text>
</comment>
<evidence type="ECO:0000256" key="4">
    <source>
        <dbReference type="ARBA" id="ARBA00022475"/>
    </source>
</evidence>
<comment type="subcellular location">
    <subcellularLocation>
        <location evidence="1">Cell membrane</location>
        <topology evidence="1">Multi-pass membrane protein</topology>
    </subcellularLocation>
</comment>
<protein>
    <submittedName>
        <fullName evidence="9">Iron ABC transporter permease</fullName>
    </submittedName>
</protein>
<evidence type="ECO:0000313" key="10">
    <source>
        <dbReference type="Proteomes" id="UP000318102"/>
    </source>
</evidence>
<proteinExistence type="inferred from homology"/>
<evidence type="ECO:0000256" key="1">
    <source>
        <dbReference type="ARBA" id="ARBA00004651"/>
    </source>
</evidence>
<dbReference type="Gene3D" id="1.10.3470.10">
    <property type="entry name" value="ABC transporter involved in vitamin B12 uptake, BtuC"/>
    <property type="match status" value="1"/>
</dbReference>
<feature type="transmembrane region" description="Helical" evidence="8">
    <location>
        <begin position="152"/>
        <end position="174"/>
    </location>
</feature>
<keyword evidence="3" id="KW-0813">Transport</keyword>
<dbReference type="InterPro" id="IPR000522">
    <property type="entry name" value="ABC_transptr_permease_BtuC"/>
</dbReference>
<evidence type="ECO:0000313" key="9">
    <source>
        <dbReference type="EMBL" id="TVX91728.1"/>
    </source>
</evidence>
<organism evidence="9 10">
    <name type="scientific">Paenibacillus agilis</name>
    <dbReference type="NCBI Taxonomy" id="3020863"/>
    <lineage>
        <taxon>Bacteria</taxon>
        <taxon>Bacillati</taxon>
        <taxon>Bacillota</taxon>
        <taxon>Bacilli</taxon>
        <taxon>Bacillales</taxon>
        <taxon>Paenibacillaceae</taxon>
        <taxon>Paenibacillus</taxon>
    </lineage>
</organism>
<reference evidence="9 10" key="1">
    <citation type="submission" date="2019-07" db="EMBL/GenBank/DDBJ databases">
        <authorList>
            <person name="Kim J."/>
        </authorList>
    </citation>
    <scope>NUCLEOTIDE SEQUENCE [LARGE SCALE GENOMIC DNA]</scope>
    <source>
        <strain evidence="9 10">N4</strain>
    </source>
</reference>
<dbReference type="GO" id="GO:0005886">
    <property type="term" value="C:plasma membrane"/>
    <property type="evidence" value="ECO:0007669"/>
    <property type="project" value="UniProtKB-SubCell"/>
</dbReference>
<dbReference type="GO" id="GO:0022857">
    <property type="term" value="F:transmembrane transporter activity"/>
    <property type="evidence" value="ECO:0007669"/>
    <property type="project" value="InterPro"/>
</dbReference>
<sequence>MGGRPVLAYKNKSITIGLTFLLLVIAVILSIALGSVKYSPFEIIAALVGNGGAVPDTIIWDIRIPRVVLAVIIGANLAISGALLQAVMNNPLADPGLTGVSSGAAVSVLFILLVMPSYSSFVPAAAIIGGTVAAIMVYALAWKKKGLSPVRVILSGVAVNSVFGGIIGLLSLLYSDKLPAALQWLNGSMSGKGMGDVTMILPYSILGWIAAIFCIRQANVLRLGEQAALNLGENVNRIRIVLSFTAVYLAGVSVATVGMIGFVGLVVPHMARLLVGSDYRNMIPMSIGLGALVLLVADTLGRTLFAPMDIPAGIVMAVVGGPYFLYLMRKGDM</sequence>
<dbReference type="PANTHER" id="PTHR30472">
    <property type="entry name" value="FERRIC ENTEROBACTIN TRANSPORT SYSTEM PERMEASE PROTEIN"/>
    <property type="match status" value="1"/>
</dbReference>
<dbReference type="Proteomes" id="UP000318102">
    <property type="component" value="Unassembled WGS sequence"/>
</dbReference>
<dbReference type="FunFam" id="1.10.3470.10:FF:000001">
    <property type="entry name" value="Vitamin B12 ABC transporter permease BtuC"/>
    <property type="match status" value="1"/>
</dbReference>
<keyword evidence="7 8" id="KW-0472">Membrane</keyword>
<evidence type="ECO:0000256" key="2">
    <source>
        <dbReference type="ARBA" id="ARBA00007935"/>
    </source>
</evidence>
<dbReference type="EMBL" id="VNJK01000001">
    <property type="protein sequence ID" value="TVX91728.1"/>
    <property type="molecule type" value="Genomic_DNA"/>
</dbReference>
<feature type="transmembrane region" description="Helical" evidence="8">
    <location>
        <begin position="246"/>
        <end position="267"/>
    </location>
</feature>
<accession>A0A559IVQ9</accession>
<keyword evidence="6 8" id="KW-1133">Transmembrane helix</keyword>
<dbReference type="CDD" id="cd06550">
    <property type="entry name" value="TM_ABC_iron-siderophores_like"/>
    <property type="match status" value="1"/>
</dbReference>
<gene>
    <name evidence="9" type="ORF">FPZ44_00845</name>
</gene>
<feature type="transmembrane region" description="Helical" evidence="8">
    <location>
        <begin position="194"/>
        <end position="215"/>
    </location>
</feature>
<feature type="transmembrane region" description="Helical" evidence="8">
    <location>
        <begin position="96"/>
        <end position="115"/>
    </location>
</feature>
<evidence type="ECO:0000256" key="6">
    <source>
        <dbReference type="ARBA" id="ARBA00022989"/>
    </source>
</evidence>
<feature type="transmembrane region" description="Helical" evidence="8">
    <location>
        <begin position="121"/>
        <end position="140"/>
    </location>
</feature>
<feature type="transmembrane region" description="Helical" evidence="8">
    <location>
        <begin position="64"/>
        <end position="84"/>
    </location>
</feature>
<dbReference type="PANTHER" id="PTHR30472:SF24">
    <property type="entry name" value="FERRIC ENTEROBACTIN TRANSPORT SYSTEM PERMEASE PROTEIN FEPG"/>
    <property type="match status" value="1"/>
</dbReference>
<dbReference type="SUPFAM" id="SSF81345">
    <property type="entry name" value="ABC transporter involved in vitamin B12 uptake, BtuC"/>
    <property type="match status" value="1"/>
</dbReference>
<name>A0A559IVQ9_9BACL</name>
<keyword evidence="4" id="KW-1003">Cell membrane</keyword>
<evidence type="ECO:0000256" key="7">
    <source>
        <dbReference type="ARBA" id="ARBA00023136"/>
    </source>
</evidence>